<evidence type="ECO:0000259" key="7">
    <source>
        <dbReference type="PROSITE" id="PS51755"/>
    </source>
</evidence>
<dbReference type="InterPro" id="IPR001789">
    <property type="entry name" value="Sig_transdc_resp-reg_receiver"/>
</dbReference>
<evidence type="ECO:0000256" key="3">
    <source>
        <dbReference type="ARBA" id="ARBA00023125"/>
    </source>
</evidence>
<dbReference type="InterPro" id="IPR036388">
    <property type="entry name" value="WH-like_DNA-bd_sf"/>
</dbReference>
<dbReference type="PROSITE" id="PS51755">
    <property type="entry name" value="OMPR_PHOB"/>
    <property type="match status" value="1"/>
</dbReference>
<dbReference type="SUPFAM" id="SSF46894">
    <property type="entry name" value="C-terminal effector domain of the bipartite response regulators"/>
    <property type="match status" value="1"/>
</dbReference>
<dbReference type="SMART" id="SM00862">
    <property type="entry name" value="Trans_reg_C"/>
    <property type="match status" value="1"/>
</dbReference>
<dbReference type="InterPro" id="IPR011006">
    <property type="entry name" value="CheY-like_superfamily"/>
</dbReference>
<feature type="domain" description="OmpR/PhoB-type" evidence="7">
    <location>
        <begin position="126"/>
        <end position="224"/>
    </location>
</feature>
<feature type="DNA-binding region" description="OmpR/PhoB-type" evidence="5">
    <location>
        <begin position="126"/>
        <end position="224"/>
    </location>
</feature>
<comment type="caution">
    <text evidence="8">The sequence shown here is derived from an EMBL/GenBank/DDBJ whole genome shotgun (WGS) entry which is preliminary data.</text>
</comment>
<evidence type="ECO:0000313" key="9">
    <source>
        <dbReference type="Proteomes" id="UP001202281"/>
    </source>
</evidence>
<dbReference type="InterPro" id="IPR001867">
    <property type="entry name" value="OmpR/PhoB-type_DNA-bd"/>
</dbReference>
<keyword evidence="2" id="KW-0902">Two-component regulatory system</keyword>
<proteinExistence type="predicted"/>
<dbReference type="RefSeq" id="WP_243916983.1">
    <property type="nucleotide sequence ID" value="NZ_JALHLG010000001.1"/>
</dbReference>
<evidence type="ECO:0000259" key="6">
    <source>
        <dbReference type="PROSITE" id="PS50110"/>
    </source>
</evidence>
<dbReference type="PANTHER" id="PTHR48111">
    <property type="entry name" value="REGULATOR OF RPOS"/>
    <property type="match status" value="1"/>
</dbReference>
<keyword evidence="9" id="KW-1185">Reference proteome</keyword>
<dbReference type="CDD" id="cd00383">
    <property type="entry name" value="trans_reg_C"/>
    <property type="match status" value="1"/>
</dbReference>
<evidence type="ECO:0000313" key="8">
    <source>
        <dbReference type="EMBL" id="MCJ2185293.1"/>
    </source>
</evidence>
<dbReference type="InterPro" id="IPR016032">
    <property type="entry name" value="Sig_transdc_resp-reg_C-effctor"/>
</dbReference>
<evidence type="ECO:0000256" key="5">
    <source>
        <dbReference type="PROSITE-ProRule" id="PRU01091"/>
    </source>
</evidence>
<feature type="modified residue" description="4-aspartylphosphate" evidence="4">
    <location>
        <position position="51"/>
    </location>
</feature>
<dbReference type="PANTHER" id="PTHR48111:SF40">
    <property type="entry name" value="PHOSPHATE REGULON TRANSCRIPTIONAL REGULATORY PROTEIN PHOB"/>
    <property type="match status" value="1"/>
</dbReference>
<gene>
    <name evidence="8" type="ORF">MTR66_00525</name>
</gene>
<evidence type="ECO:0000256" key="4">
    <source>
        <dbReference type="PROSITE-ProRule" id="PRU00169"/>
    </source>
</evidence>
<dbReference type="SUPFAM" id="SSF52172">
    <property type="entry name" value="CheY-like"/>
    <property type="match status" value="1"/>
</dbReference>
<dbReference type="EMBL" id="JALHLG010000001">
    <property type="protein sequence ID" value="MCJ2185293.1"/>
    <property type="molecule type" value="Genomic_DNA"/>
</dbReference>
<dbReference type="Pfam" id="PF00072">
    <property type="entry name" value="Response_reg"/>
    <property type="match status" value="1"/>
</dbReference>
<feature type="domain" description="Response regulatory" evidence="6">
    <location>
        <begin position="6"/>
        <end position="118"/>
    </location>
</feature>
<name>A0ABT0BJR2_9SPHN</name>
<keyword evidence="3 5" id="KW-0238">DNA-binding</keyword>
<accession>A0ABT0BJR2</accession>
<protein>
    <submittedName>
        <fullName evidence="8">Response regulator transcription factor</fullName>
    </submittedName>
</protein>
<dbReference type="Gene3D" id="3.40.50.2300">
    <property type="match status" value="1"/>
</dbReference>
<dbReference type="Proteomes" id="UP001202281">
    <property type="component" value="Unassembled WGS sequence"/>
</dbReference>
<reference evidence="8 9" key="1">
    <citation type="submission" date="2022-04" db="EMBL/GenBank/DDBJ databases">
        <title>Identification of a novel bacterium isolated from mangrove sediments.</title>
        <authorList>
            <person name="Pan X."/>
        </authorList>
    </citation>
    <scope>NUCLEOTIDE SEQUENCE [LARGE SCALE GENOMIC DNA]</scope>
    <source>
        <strain evidence="8 9">B2638</strain>
    </source>
</reference>
<evidence type="ECO:0000256" key="1">
    <source>
        <dbReference type="ARBA" id="ARBA00022553"/>
    </source>
</evidence>
<dbReference type="PROSITE" id="PS50110">
    <property type="entry name" value="RESPONSE_REGULATORY"/>
    <property type="match status" value="1"/>
</dbReference>
<dbReference type="Gene3D" id="1.10.10.10">
    <property type="entry name" value="Winged helix-like DNA-binding domain superfamily/Winged helix DNA-binding domain"/>
    <property type="match status" value="1"/>
</dbReference>
<evidence type="ECO:0000256" key="2">
    <source>
        <dbReference type="ARBA" id="ARBA00023012"/>
    </source>
</evidence>
<dbReference type="Pfam" id="PF00486">
    <property type="entry name" value="Trans_reg_C"/>
    <property type="match status" value="1"/>
</dbReference>
<organism evidence="8 9">
    <name type="scientific">Novosphingobium beihaiensis</name>
    <dbReference type="NCBI Taxonomy" id="2930389"/>
    <lineage>
        <taxon>Bacteria</taxon>
        <taxon>Pseudomonadati</taxon>
        <taxon>Pseudomonadota</taxon>
        <taxon>Alphaproteobacteria</taxon>
        <taxon>Sphingomonadales</taxon>
        <taxon>Sphingomonadaceae</taxon>
        <taxon>Novosphingobium</taxon>
    </lineage>
</organism>
<dbReference type="InterPro" id="IPR039420">
    <property type="entry name" value="WalR-like"/>
</dbReference>
<keyword evidence="1 4" id="KW-0597">Phosphoprotein</keyword>
<sequence length="229" mass="25838">MLKLNRLLLTSGGLDLINSMSDLFYSIQVQIVDSDSLLGQAFDDTTWIFIDWLLPAMAGIQLVRLLRASGPGRNARISMVLPGQDEQMQMRALAAGADDYIIGPLDPKRLVERMKTYRVALVPPDDPVTTIGEMSVDTNAYLVRFRGRPLPLKVNEFRLLAHFARHPDRVFTRSNLIGVLGKSQEVNDERTVDVWMSRLRATLRAHDVPYVPRTVRSCGYILDTIGMQR</sequence>